<protein>
    <recommendedName>
        <fullName evidence="3 5">glucose-6-phosphate 1-epimerase</fullName>
        <ecNumber evidence="3 5">5.1.3.15</ecNumber>
    </recommendedName>
</protein>
<dbReference type="CDD" id="cd09020">
    <property type="entry name" value="D-hex-6-P-epi_like"/>
    <property type="match status" value="1"/>
</dbReference>
<comment type="catalytic activity">
    <reaction evidence="1">
        <text>alpha-D-glucose 6-phosphate = beta-D-glucose 6-phosphate</text>
        <dbReference type="Rhea" id="RHEA:16249"/>
        <dbReference type="ChEBI" id="CHEBI:58225"/>
        <dbReference type="ChEBI" id="CHEBI:58247"/>
        <dbReference type="EC" id="5.1.3.15"/>
    </reaction>
</comment>
<feature type="active site" evidence="6">
    <location>
        <position position="169"/>
    </location>
</feature>
<evidence type="ECO:0000256" key="1">
    <source>
        <dbReference type="ARBA" id="ARBA00001096"/>
    </source>
</evidence>
<dbReference type="GO" id="GO:0030246">
    <property type="term" value="F:carbohydrate binding"/>
    <property type="evidence" value="ECO:0007669"/>
    <property type="project" value="UniProtKB-UniRule"/>
</dbReference>
<dbReference type="AlphaFoldDB" id="A0A7S3PID4"/>
<dbReference type="EC" id="5.1.3.15" evidence="3 5"/>
<dbReference type="PANTHER" id="PTHR11122">
    <property type="entry name" value="APOSPORY-ASSOCIATED PROTEIN C-RELATED"/>
    <property type="match status" value="1"/>
</dbReference>
<dbReference type="SUPFAM" id="SSF74650">
    <property type="entry name" value="Galactose mutarotase-like"/>
    <property type="match status" value="1"/>
</dbReference>
<feature type="active site" evidence="6">
    <location>
        <position position="279"/>
    </location>
</feature>
<dbReference type="InterPro" id="IPR008183">
    <property type="entry name" value="Aldose_1/G6P_1-epimerase"/>
</dbReference>
<evidence type="ECO:0000256" key="6">
    <source>
        <dbReference type="PIRSR" id="PIRSR016020-1"/>
    </source>
</evidence>
<sequence length="305" mass="33570">MATVKSTTFGSLEALEVKNSSGACVKVALYGGTIVAYADSNGRERLFVSDKALTDGSKPIRGGIPLVFPQFGDGQGKYPNLPSHGFARRSKWTFQGSSPTGSSFEDALTNADGSVTFYLILTDSEEILASWNHPFKLTLKVTFDNSNLATELSVENPGTEGFEFQALLHTYYLLSAVENIAVQGLKGLTYIDQLQGRIQVKEEGEELPINKETDWIYTNATQPLRITGVDNTNIEISISLKKGNQSHPVDAVVWNPWIKKAKGMGDFGHEEYRRMICVEPGCVSRFETCEPGQTWALEQKISFPL</sequence>
<reference evidence="7" key="1">
    <citation type="submission" date="2021-01" db="EMBL/GenBank/DDBJ databases">
        <authorList>
            <person name="Corre E."/>
            <person name="Pelletier E."/>
            <person name="Niang G."/>
            <person name="Scheremetjew M."/>
            <person name="Finn R."/>
            <person name="Kale V."/>
            <person name="Holt S."/>
            <person name="Cochrane G."/>
            <person name="Meng A."/>
            <person name="Brown T."/>
            <person name="Cohen L."/>
        </authorList>
    </citation>
    <scope>NUCLEOTIDE SEQUENCE</scope>
    <source>
        <strain evidence="7">GSBS06</strain>
    </source>
</reference>
<proteinExistence type="inferred from homology"/>
<dbReference type="EMBL" id="HBIN01013771">
    <property type="protein sequence ID" value="CAE0440270.1"/>
    <property type="molecule type" value="Transcribed_RNA"/>
</dbReference>
<dbReference type="InterPro" id="IPR014718">
    <property type="entry name" value="GH-type_carb-bd"/>
</dbReference>
<dbReference type="PIRSF" id="PIRSF016020">
    <property type="entry name" value="PHexose_mutarotase"/>
    <property type="match status" value="1"/>
</dbReference>
<evidence type="ECO:0000256" key="4">
    <source>
        <dbReference type="ARBA" id="ARBA00023235"/>
    </source>
</evidence>
<evidence type="ECO:0000256" key="3">
    <source>
        <dbReference type="ARBA" id="ARBA00012083"/>
    </source>
</evidence>
<dbReference type="PANTHER" id="PTHR11122:SF13">
    <property type="entry name" value="GLUCOSE-6-PHOSPHATE 1-EPIMERASE"/>
    <property type="match status" value="1"/>
</dbReference>
<comment type="similarity">
    <text evidence="2 5">Belongs to the glucose-6-phosphate 1-epimerase family.</text>
</comment>
<gene>
    <name evidence="7" type="ORF">ASTO00021_LOCUS10406</name>
</gene>
<evidence type="ECO:0000256" key="2">
    <source>
        <dbReference type="ARBA" id="ARBA00005866"/>
    </source>
</evidence>
<dbReference type="GO" id="GO:0005737">
    <property type="term" value="C:cytoplasm"/>
    <property type="evidence" value="ECO:0007669"/>
    <property type="project" value="TreeGrafter"/>
</dbReference>
<dbReference type="GO" id="GO:0005975">
    <property type="term" value="P:carbohydrate metabolic process"/>
    <property type="evidence" value="ECO:0007669"/>
    <property type="project" value="InterPro"/>
</dbReference>
<organism evidence="7">
    <name type="scientific">Aplanochytrium stocchinoi</name>
    <dbReference type="NCBI Taxonomy" id="215587"/>
    <lineage>
        <taxon>Eukaryota</taxon>
        <taxon>Sar</taxon>
        <taxon>Stramenopiles</taxon>
        <taxon>Bigyra</taxon>
        <taxon>Labyrinthulomycetes</taxon>
        <taxon>Thraustochytrida</taxon>
        <taxon>Thraustochytriidae</taxon>
        <taxon>Aplanochytrium</taxon>
    </lineage>
</organism>
<dbReference type="Pfam" id="PF01263">
    <property type="entry name" value="Aldose_epim"/>
    <property type="match status" value="1"/>
</dbReference>
<keyword evidence="4 5" id="KW-0413">Isomerase</keyword>
<dbReference type="Gene3D" id="2.70.98.10">
    <property type="match status" value="1"/>
</dbReference>
<dbReference type="GO" id="GO:0047938">
    <property type="term" value="F:glucose-6-phosphate 1-epimerase activity"/>
    <property type="evidence" value="ECO:0007669"/>
    <property type="project" value="UniProtKB-UniRule"/>
</dbReference>
<dbReference type="InterPro" id="IPR025532">
    <property type="entry name" value="G6P_1-epimerase"/>
</dbReference>
<dbReference type="InterPro" id="IPR011013">
    <property type="entry name" value="Gal_mutarotase_sf_dom"/>
</dbReference>
<evidence type="ECO:0000256" key="5">
    <source>
        <dbReference type="PIRNR" id="PIRNR016020"/>
    </source>
</evidence>
<name>A0A7S3PID4_9STRA</name>
<accession>A0A7S3PID4</accession>
<evidence type="ECO:0000313" key="7">
    <source>
        <dbReference type="EMBL" id="CAE0440270.1"/>
    </source>
</evidence>